<dbReference type="Gene3D" id="1.20.1600.10">
    <property type="entry name" value="Outer membrane efflux proteins (OEP)"/>
    <property type="match status" value="1"/>
</dbReference>
<protein>
    <submittedName>
        <fullName evidence="5">Outer membrane protein OprM</fullName>
    </submittedName>
</protein>
<organism evidence="5 6">
    <name type="scientific">Kingella negevensis</name>
    <dbReference type="NCBI Taxonomy" id="1522312"/>
    <lineage>
        <taxon>Bacteria</taxon>
        <taxon>Pseudomonadati</taxon>
        <taxon>Pseudomonadota</taxon>
        <taxon>Betaproteobacteria</taxon>
        <taxon>Neisseriales</taxon>
        <taxon>Neisseriaceae</taxon>
        <taxon>Kingella</taxon>
    </lineage>
</organism>
<dbReference type="STRING" id="1522312.GCA_900177895_01277"/>
<dbReference type="SUPFAM" id="SSF56954">
    <property type="entry name" value="Outer membrane efflux proteins (OEP)"/>
    <property type="match status" value="1"/>
</dbReference>
<evidence type="ECO:0000256" key="3">
    <source>
        <dbReference type="SAM" id="MobiDB-lite"/>
    </source>
</evidence>
<dbReference type="InterPro" id="IPR003423">
    <property type="entry name" value="OMP_efflux"/>
</dbReference>
<reference evidence="5 6" key="2">
    <citation type="submission" date="2017-06" db="EMBL/GenBank/DDBJ databases">
        <authorList>
            <person name="Kim H.J."/>
            <person name="Triplett B.A."/>
        </authorList>
    </citation>
    <scope>NUCLEOTIDE SEQUENCE [LARGE SCALE GENOMIC DNA]</scope>
    <source>
        <strain evidence="5">Kingella_eburonensis</strain>
    </source>
</reference>
<dbReference type="EMBL" id="FXUV02000002">
    <property type="protein sequence ID" value="SNB54451.1"/>
    <property type="molecule type" value="Genomic_DNA"/>
</dbReference>
<evidence type="ECO:0000313" key="4">
    <source>
        <dbReference type="EMBL" id="SMQ11869.1"/>
    </source>
</evidence>
<keyword evidence="2" id="KW-0812">Transmembrane</keyword>
<keyword evidence="2" id="KW-0472">Membrane</keyword>
<gene>
    <name evidence="5" type="primary">oprM</name>
    <name evidence="5" type="ORF">KEBURONENSIS_00752</name>
    <name evidence="4" type="ORF">KEBURONENSIS_00873</name>
</gene>
<dbReference type="PANTHER" id="PTHR30203">
    <property type="entry name" value="OUTER MEMBRANE CATION EFFLUX PROTEIN"/>
    <property type="match status" value="1"/>
</dbReference>
<feature type="region of interest" description="Disordered" evidence="3">
    <location>
        <begin position="509"/>
        <end position="541"/>
    </location>
</feature>
<proteinExistence type="inferred from homology"/>
<dbReference type="Gene3D" id="2.20.200.10">
    <property type="entry name" value="Outer membrane efflux proteins (OEP)"/>
    <property type="match status" value="1"/>
</dbReference>
<name>A0A238TAZ5_9NEIS</name>
<accession>A0A238TAZ5</accession>
<evidence type="ECO:0000256" key="1">
    <source>
        <dbReference type="ARBA" id="ARBA00007613"/>
    </source>
</evidence>
<keyword evidence="6" id="KW-1185">Reference proteome</keyword>
<keyword evidence="2" id="KW-1134">Transmembrane beta strand</keyword>
<dbReference type="InterPro" id="IPR010131">
    <property type="entry name" value="MdtP/NodT-like"/>
</dbReference>
<keyword evidence="2" id="KW-0564">Palmitate</keyword>
<dbReference type="PANTHER" id="PTHR30203:SF32">
    <property type="entry name" value="CATION EFFLUX SYSTEM PROTEIN CUSC"/>
    <property type="match status" value="1"/>
</dbReference>
<sequence length="541" mass="58883">MPMCPMLPETDKEIKYMKTVFKQSFTALSVSIALSACNLAPKYEQPNVALPSSTFRYDVQEPQAIQAASLGWKDYFADPRLHALIELALKNNTDLRTANLNVEKIRTQYAITRAANLPSLSGTAGAGRNGSNTAAGSNVANSYNTGLGISGFELDLWGRIRNSNESALESYFAQAATRDATHLSLIASVAKAYFAEQSAIASMDLSQRTLKAYQQTYELAKVRHKAGVISALELRSQESQIEGAKSDYAAAVNSREVARNALELLISQKVPDDLPTPLPMNKQFKIRNLPAGLSSNLLLNRPDIIAAEHSLKAANANIGAARAALFPNINLTTTLGLSSAQLSNLFSSPDRSWGYNANATIPIFNWSKNKADVVVSKIAQEQALIAYESAVETAFQDVSNALVARAAFNSQYESAVAQAKANSERLRLTRLRYKHGVSSALDLLDAERSSYASDVNLLSRQQNLLENLADLYKVLGGGLKRYTTDEQTMTQQVDADLAESHKTTTLGEMKDALKDATSRTRDTAKKVTEKVSEKVEKATSK</sequence>
<comment type="subcellular location">
    <subcellularLocation>
        <location evidence="2">Cell membrane</location>
        <topology evidence="2">Lipid-anchor</topology>
    </subcellularLocation>
</comment>
<reference evidence="4" key="1">
    <citation type="submission" date="2017-05" db="EMBL/GenBank/DDBJ databases">
        <authorList>
            <person name="Song R."/>
            <person name="Chenine A.L."/>
            <person name="Ruprecht R.M."/>
        </authorList>
    </citation>
    <scope>NUCLEOTIDE SEQUENCE</scope>
    <source>
        <strain evidence="4">Kingella_eburonensis</strain>
    </source>
</reference>
<dbReference type="GO" id="GO:0015562">
    <property type="term" value="F:efflux transmembrane transporter activity"/>
    <property type="evidence" value="ECO:0007669"/>
    <property type="project" value="InterPro"/>
</dbReference>
<dbReference type="EMBL" id="FXUV01000010">
    <property type="protein sequence ID" value="SMQ11869.1"/>
    <property type="molecule type" value="Genomic_DNA"/>
</dbReference>
<evidence type="ECO:0000313" key="5">
    <source>
        <dbReference type="EMBL" id="SNB54451.1"/>
    </source>
</evidence>
<dbReference type="NCBIfam" id="TIGR01845">
    <property type="entry name" value="outer_NodT"/>
    <property type="match status" value="1"/>
</dbReference>
<evidence type="ECO:0000313" key="6">
    <source>
        <dbReference type="Proteomes" id="UP000215450"/>
    </source>
</evidence>
<dbReference type="Proteomes" id="UP000215450">
    <property type="component" value="Unassembled WGS sequence"/>
</dbReference>
<keyword evidence="2" id="KW-0449">Lipoprotein</keyword>
<evidence type="ECO:0000256" key="2">
    <source>
        <dbReference type="RuleBase" id="RU362097"/>
    </source>
</evidence>
<dbReference type="AlphaFoldDB" id="A0A238TAZ5"/>
<dbReference type="Pfam" id="PF02321">
    <property type="entry name" value="OEP"/>
    <property type="match status" value="2"/>
</dbReference>
<comment type="similarity">
    <text evidence="1 2">Belongs to the outer membrane factor (OMF) (TC 1.B.17) family.</text>
</comment>
<dbReference type="GO" id="GO:0005886">
    <property type="term" value="C:plasma membrane"/>
    <property type="evidence" value="ECO:0007669"/>
    <property type="project" value="UniProtKB-SubCell"/>
</dbReference>